<name>A0A173LNM0_9ACTN</name>
<feature type="region of interest" description="Disordered" evidence="1">
    <location>
        <begin position="127"/>
        <end position="168"/>
    </location>
</feature>
<dbReference type="Proteomes" id="UP000186104">
    <property type="component" value="Chromosome"/>
</dbReference>
<proteinExistence type="predicted"/>
<organism evidence="4 5">
    <name type="scientific">Dietzia timorensis</name>
    <dbReference type="NCBI Taxonomy" id="499555"/>
    <lineage>
        <taxon>Bacteria</taxon>
        <taxon>Bacillati</taxon>
        <taxon>Actinomycetota</taxon>
        <taxon>Actinomycetes</taxon>
        <taxon>Mycobacteriales</taxon>
        <taxon>Dietziaceae</taxon>
        <taxon>Dietzia</taxon>
    </lineage>
</organism>
<feature type="region of interest" description="Disordered" evidence="1">
    <location>
        <begin position="87"/>
        <end position="108"/>
    </location>
</feature>
<dbReference type="InterPro" id="IPR041280">
    <property type="entry name" value="Big_10"/>
</dbReference>
<evidence type="ECO:0000256" key="1">
    <source>
        <dbReference type="SAM" id="MobiDB-lite"/>
    </source>
</evidence>
<feature type="compositionally biased region" description="Polar residues" evidence="1">
    <location>
        <begin position="132"/>
        <end position="141"/>
    </location>
</feature>
<keyword evidence="5" id="KW-1185">Reference proteome</keyword>
<feature type="chain" id="PRO_5038432900" description="Bacterial Ig domain-containing protein" evidence="2">
    <location>
        <begin position="32"/>
        <end position="168"/>
    </location>
</feature>
<feature type="domain" description="Bacterial Ig" evidence="3">
    <location>
        <begin position="67"/>
        <end position="163"/>
    </location>
</feature>
<dbReference type="EMBL" id="CP015961">
    <property type="protein sequence ID" value="ANI93885.1"/>
    <property type="molecule type" value="Genomic_DNA"/>
</dbReference>
<feature type="compositionally biased region" description="Low complexity" evidence="1">
    <location>
        <begin position="142"/>
        <end position="168"/>
    </location>
</feature>
<evidence type="ECO:0000259" key="3">
    <source>
        <dbReference type="Pfam" id="PF17964"/>
    </source>
</evidence>
<dbReference type="Gene3D" id="2.60.40.3780">
    <property type="match status" value="1"/>
</dbReference>
<evidence type="ECO:0000313" key="4">
    <source>
        <dbReference type="EMBL" id="ANI93885.1"/>
    </source>
</evidence>
<dbReference type="Pfam" id="PF17964">
    <property type="entry name" value="Big_10"/>
    <property type="match status" value="1"/>
</dbReference>
<dbReference type="PROSITE" id="PS51257">
    <property type="entry name" value="PROKAR_LIPOPROTEIN"/>
    <property type="match status" value="1"/>
</dbReference>
<protein>
    <recommendedName>
        <fullName evidence="3">Bacterial Ig domain-containing protein</fullName>
    </recommendedName>
</protein>
<sequence length="168" mass="16446">MERLDSAAPRARAFRRVGCALFTAAAAYALAGCSVGPPEGAGSSATVSPAPASAVITIPGAAGEPLSPGSPIRVEASGGFLTDVSVSRDSDDASISGAAVEQTQGRTTAWATTEPLGANESFTVDAVAENPAGTTTEKQLQVSTAPADVSVPAPSASAGSTTGDDPDL</sequence>
<evidence type="ECO:0000256" key="2">
    <source>
        <dbReference type="SAM" id="SignalP"/>
    </source>
</evidence>
<gene>
    <name evidence="4" type="ORF">BJL86_3126</name>
</gene>
<accession>A0A173LNM0</accession>
<evidence type="ECO:0000313" key="5">
    <source>
        <dbReference type="Proteomes" id="UP000186104"/>
    </source>
</evidence>
<dbReference type="KEGG" id="dtm:BJL86_3126"/>
<dbReference type="RefSeq" id="WP_156515384.1">
    <property type="nucleotide sequence ID" value="NZ_LMTB01000072.1"/>
</dbReference>
<reference evidence="4 5" key="1">
    <citation type="submission" date="2016-06" db="EMBL/GenBank/DDBJ databases">
        <title>Complete genome sequence of a saline-alkali tolerant type strain Dietzia timorensis ID05-A0528T.</title>
        <authorList>
            <person name="Wu X."/>
        </authorList>
    </citation>
    <scope>NUCLEOTIDE SEQUENCE [LARGE SCALE GENOMIC DNA]</scope>
    <source>
        <strain evidence="4 5">ID05-A0528</strain>
    </source>
</reference>
<feature type="signal peptide" evidence="2">
    <location>
        <begin position="1"/>
        <end position="31"/>
    </location>
</feature>
<dbReference type="AlphaFoldDB" id="A0A173LNM0"/>
<keyword evidence="2" id="KW-0732">Signal</keyword>